<accession>A0A8S5QEW4</accession>
<organism evidence="2">
    <name type="scientific">Caudovirales sp. ctqPn17</name>
    <dbReference type="NCBI Taxonomy" id="2825772"/>
    <lineage>
        <taxon>Viruses</taxon>
        <taxon>Duplodnaviria</taxon>
        <taxon>Heunggongvirae</taxon>
        <taxon>Uroviricota</taxon>
        <taxon>Caudoviricetes</taxon>
    </lineage>
</organism>
<proteinExistence type="predicted"/>
<sequence>MTKFEIEYKNGRGKFAVDLEQLLPCNASDFKRLLSFVSLSSDPSGNADKLFSFMACQVEDLKKAREKENACSSCGKEKIAKINAALKKYISHAAALSKDYGTLEITDDAAKIILKSAKVYSLIRENGVDCVKEFDGWTFEKFGFTFDVRKDENRRYIIMLHDTGLKCAMADKKSQVPLEITPTVIKLLNAPENQERISEAENHCKKLMIKTGYIQPEKCQEKQEEKDMQEEKKNVVEYSITGTGSVLMFVVIGEKENGRLEKQRVVFAPDHPDYNAVLSAAIRYGCKRPENIPRTAPAEEKADAMPKEDVSTEESRNPKAARGPVPEKAFIGQTLQGNGWKIYFDGVESRTRVIFSIDPSKKAIKAVEDAGFYYSSKMNSWNKKLTFKAYRAAQKLAQELTKACGNAA</sequence>
<feature type="region of interest" description="Disordered" evidence="1">
    <location>
        <begin position="290"/>
        <end position="326"/>
    </location>
</feature>
<protein>
    <submittedName>
        <fullName evidence="2">Uncharacterized protein</fullName>
    </submittedName>
</protein>
<name>A0A8S5QEW4_9CAUD</name>
<feature type="compositionally biased region" description="Basic and acidic residues" evidence="1">
    <location>
        <begin position="290"/>
        <end position="317"/>
    </location>
</feature>
<evidence type="ECO:0000256" key="1">
    <source>
        <dbReference type="SAM" id="MobiDB-lite"/>
    </source>
</evidence>
<evidence type="ECO:0000313" key="2">
    <source>
        <dbReference type="EMBL" id="DAE17616.1"/>
    </source>
</evidence>
<reference evidence="2" key="1">
    <citation type="journal article" date="2021" name="Proc. Natl. Acad. Sci. U.S.A.">
        <title>A Catalog of Tens of Thousands of Viruses from Human Metagenomes Reveals Hidden Associations with Chronic Diseases.</title>
        <authorList>
            <person name="Tisza M.J."/>
            <person name="Buck C.B."/>
        </authorList>
    </citation>
    <scope>NUCLEOTIDE SEQUENCE</scope>
    <source>
        <strain evidence="2">CtqPn17</strain>
    </source>
</reference>
<dbReference type="EMBL" id="BK015642">
    <property type="protein sequence ID" value="DAE17616.1"/>
    <property type="molecule type" value="Genomic_DNA"/>
</dbReference>